<evidence type="ECO:0000313" key="3">
    <source>
        <dbReference type="EMBL" id="CUG17512.1"/>
    </source>
</evidence>
<reference evidence="4" key="1">
    <citation type="submission" date="2015-09" db="EMBL/GenBank/DDBJ databases">
        <authorList>
            <consortium name="Pathogen Informatics"/>
        </authorList>
    </citation>
    <scope>NUCLEOTIDE SEQUENCE [LARGE SCALE GENOMIC DNA]</scope>
    <source>
        <strain evidence="4">Lake Konstanz</strain>
    </source>
</reference>
<protein>
    <submittedName>
        <fullName evidence="3">Transmembrane protein, putative</fullName>
    </submittedName>
</protein>
<dbReference type="Proteomes" id="UP000051952">
    <property type="component" value="Unassembled WGS sequence"/>
</dbReference>
<name>A0A0S4IYS8_BODSA</name>
<organism evidence="3 4">
    <name type="scientific">Bodo saltans</name>
    <name type="common">Flagellated protozoan</name>
    <dbReference type="NCBI Taxonomy" id="75058"/>
    <lineage>
        <taxon>Eukaryota</taxon>
        <taxon>Discoba</taxon>
        <taxon>Euglenozoa</taxon>
        <taxon>Kinetoplastea</taxon>
        <taxon>Metakinetoplastina</taxon>
        <taxon>Eubodonida</taxon>
        <taxon>Bodonidae</taxon>
        <taxon>Bodo</taxon>
    </lineage>
</organism>
<gene>
    <name evidence="3" type="ORF">BSAL_75330</name>
</gene>
<keyword evidence="2" id="KW-0472">Membrane</keyword>
<proteinExistence type="predicted"/>
<keyword evidence="2 3" id="KW-0812">Transmembrane</keyword>
<keyword evidence="4" id="KW-1185">Reference proteome</keyword>
<accession>A0A0S4IYS8</accession>
<evidence type="ECO:0000256" key="1">
    <source>
        <dbReference type="SAM" id="MobiDB-lite"/>
    </source>
</evidence>
<evidence type="ECO:0000313" key="4">
    <source>
        <dbReference type="Proteomes" id="UP000051952"/>
    </source>
</evidence>
<feature type="compositionally biased region" description="Gly residues" evidence="1">
    <location>
        <begin position="164"/>
        <end position="178"/>
    </location>
</feature>
<dbReference type="EMBL" id="CYKH01000685">
    <property type="protein sequence ID" value="CUG17512.1"/>
    <property type="molecule type" value="Genomic_DNA"/>
</dbReference>
<feature type="compositionally biased region" description="Gly residues" evidence="1">
    <location>
        <begin position="147"/>
        <end position="156"/>
    </location>
</feature>
<keyword evidence="2" id="KW-1133">Transmembrane helix</keyword>
<dbReference type="AlphaFoldDB" id="A0A0S4IYS8"/>
<feature type="transmembrane region" description="Helical" evidence="2">
    <location>
        <begin position="109"/>
        <end position="133"/>
    </location>
</feature>
<dbReference type="VEuPathDB" id="TriTrypDB:BSAL_75330"/>
<evidence type="ECO:0000256" key="2">
    <source>
        <dbReference type="SAM" id="Phobius"/>
    </source>
</evidence>
<feature type="region of interest" description="Disordered" evidence="1">
    <location>
        <begin position="147"/>
        <end position="178"/>
    </location>
</feature>
<sequence>MQLCKHLRACSSASIYAPPTLGLWWNFTSEPYGPRYARYFPTQVFYTDRTNDLSLSAAAQLALAKNILVGPMQTTFMTLSTTQMIAIIQSVKQTLNDDLEDKLSSAQGLAVGGIIISFVGVAITVLIVVLRLFDLVDSSNMSRIGGGGEGSGGAGAGEAAAGTGSAGGGSGGSGGGGAQRQDELFLFEWFVRV</sequence>